<dbReference type="Pfam" id="PF03417">
    <property type="entry name" value="AAT"/>
    <property type="match status" value="1"/>
</dbReference>
<dbReference type="PANTHER" id="PTHR34180">
    <property type="entry name" value="PEPTIDASE C45"/>
    <property type="match status" value="1"/>
</dbReference>
<evidence type="ECO:0000313" key="2">
    <source>
        <dbReference type="EMBL" id="MFC4907025.1"/>
    </source>
</evidence>
<proteinExistence type="predicted"/>
<dbReference type="PANTHER" id="PTHR34180:SF1">
    <property type="entry name" value="BETA-ALANYL-DOPAMINE_CARCININE HYDROLASE"/>
    <property type="match status" value="1"/>
</dbReference>
<protein>
    <submittedName>
        <fullName evidence="2">C45 family autoproteolytic acyltransferase/hydrolase</fullName>
    </submittedName>
</protein>
<reference evidence="3" key="1">
    <citation type="journal article" date="2019" name="Int. J. Syst. Evol. Microbiol.">
        <title>The Global Catalogue of Microorganisms (GCM) 10K type strain sequencing project: providing services to taxonomists for standard genome sequencing and annotation.</title>
        <authorList>
            <consortium name="The Broad Institute Genomics Platform"/>
            <consortium name="The Broad Institute Genome Sequencing Center for Infectious Disease"/>
            <person name="Wu L."/>
            <person name="Ma J."/>
        </authorList>
    </citation>
    <scope>NUCLEOTIDE SEQUENCE [LARGE SCALE GENOMIC DNA]</scope>
    <source>
        <strain evidence="3">KLKA75</strain>
    </source>
</reference>
<dbReference type="EMBL" id="JBHSIT010000002">
    <property type="protein sequence ID" value="MFC4907025.1"/>
    <property type="molecule type" value="Genomic_DNA"/>
</dbReference>
<accession>A0ABV9TSI8</accession>
<name>A0ABV9TSI8_9ACTN</name>
<dbReference type="Gene3D" id="1.10.10.2120">
    <property type="match status" value="1"/>
</dbReference>
<dbReference type="InterPro" id="IPR047794">
    <property type="entry name" value="C45_proenzyme-like"/>
</dbReference>
<sequence length="355" mass="37586">MSITVFASPPLTGAARGAHLGRSLGPEVRATWDAYARLFSDLGLADGLVRDVGARALDAVAAWAPGLAEEILGIAEGAALEPWQAAALNARSEVLGHVRQPLPGECSTAAYSPPDGTAPRTVQTWDWYESMDGVKLIWQYSPAPGRTVKTFTEYGILAKIGVSDAGLGVHFNLLQHERDGGTGGVPVHLVARRVLDEAATLDEAEEIARSATVTASVALTVVTRQGARCLELSPAGLAVVPARPDGLSLHTNHFLDATLARGERLGPTDPDTYARHAALTDRAEALKSQTATIRAVALLQHREQGAALCCHPVPDAPDEPRWQTLITITLDPARGALAFHDGTPCTVTPHSWTRV</sequence>
<dbReference type="Proteomes" id="UP001595872">
    <property type="component" value="Unassembled WGS sequence"/>
</dbReference>
<keyword evidence="2" id="KW-0012">Acyltransferase</keyword>
<dbReference type="NCBIfam" id="NF040521">
    <property type="entry name" value="C45_proenzyme"/>
    <property type="match status" value="1"/>
</dbReference>
<keyword evidence="3" id="KW-1185">Reference proteome</keyword>
<dbReference type="InterPro" id="IPR047801">
    <property type="entry name" value="Peptidase_C45"/>
</dbReference>
<feature type="domain" description="Peptidase C45 hydrolase" evidence="1">
    <location>
        <begin position="161"/>
        <end position="307"/>
    </location>
</feature>
<keyword evidence="2" id="KW-0808">Transferase</keyword>
<dbReference type="RefSeq" id="WP_378252765.1">
    <property type="nucleotide sequence ID" value="NZ_JBHSIT010000002.1"/>
</dbReference>
<dbReference type="GO" id="GO:0016746">
    <property type="term" value="F:acyltransferase activity"/>
    <property type="evidence" value="ECO:0007669"/>
    <property type="project" value="UniProtKB-KW"/>
</dbReference>
<dbReference type="Gene3D" id="3.60.60.10">
    <property type="entry name" value="Penicillin V Acylase, Chain A"/>
    <property type="match status" value="1"/>
</dbReference>
<dbReference type="InterPro" id="IPR005079">
    <property type="entry name" value="Peptidase_C45_hydrolase"/>
</dbReference>
<evidence type="ECO:0000259" key="1">
    <source>
        <dbReference type="Pfam" id="PF03417"/>
    </source>
</evidence>
<evidence type="ECO:0000313" key="3">
    <source>
        <dbReference type="Proteomes" id="UP001595872"/>
    </source>
</evidence>
<gene>
    <name evidence="2" type="ORF">ACFPCY_06825</name>
</gene>
<comment type="caution">
    <text evidence="2">The sequence shown here is derived from an EMBL/GenBank/DDBJ whole genome shotgun (WGS) entry which is preliminary data.</text>
</comment>
<organism evidence="2 3">
    <name type="scientific">Actinomadura gamaensis</name>
    <dbReference type="NCBI Taxonomy" id="1763541"/>
    <lineage>
        <taxon>Bacteria</taxon>
        <taxon>Bacillati</taxon>
        <taxon>Actinomycetota</taxon>
        <taxon>Actinomycetes</taxon>
        <taxon>Streptosporangiales</taxon>
        <taxon>Thermomonosporaceae</taxon>
        <taxon>Actinomadura</taxon>
    </lineage>
</organism>